<dbReference type="Gene3D" id="3.10.10.10">
    <property type="entry name" value="HIV Type 1 Reverse Transcriptase, subunit A, domain 1"/>
    <property type="match status" value="1"/>
</dbReference>
<evidence type="ECO:0000259" key="1">
    <source>
        <dbReference type="Pfam" id="PF00078"/>
    </source>
</evidence>
<accession>A0A5J4UE92</accession>
<sequence>MINYVLKDHVIENVSDIQVLFYNPIFFVLKKKGKWLKILDCRIFNILIQVESFKTEGAREIKDLLQQGDYATSLDLHQAYHHIVVPIQIRPLLAFYFEQKSYWYRSVPFGEAVAPRIFAKTLKIAITEIRKQWKEIRII</sequence>
<dbReference type="Proteomes" id="UP000324800">
    <property type="component" value="Unassembled WGS sequence"/>
</dbReference>
<protein>
    <recommendedName>
        <fullName evidence="1">Reverse transcriptase domain-containing protein</fullName>
    </recommendedName>
</protein>
<name>A0A5J4UE92_9EUKA</name>
<dbReference type="InterPro" id="IPR000477">
    <property type="entry name" value="RT_dom"/>
</dbReference>
<feature type="non-terminal residue" evidence="2">
    <location>
        <position position="139"/>
    </location>
</feature>
<feature type="domain" description="Reverse transcriptase" evidence="1">
    <location>
        <begin position="30"/>
        <end position="136"/>
    </location>
</feature>
<organism evidence="2 3">
    <name type="scientific">Streblomastix strix</name>
    <dbReference type="NCBI Taxonomy" id="222440"/>
    <lineage>
        <taxon>Eukaryota</taxon>
        <taxon>Metamonada</taxon>
        <taxon>Preaxostyla</taxon>
        <taxon>Oxymonadida</taxon>
        <taxon>Streblomastigidae</taxon>
        <taxon>Streblomastix</taxon>
    </lineage>
</organism>
<dbReference type="Pfam" id="PF00078">
    <property type="entry name" value="RVT_1"/>
    <property type="match status" value="1"/>
</dbReference>
<dbReference type="PANTHER" id="PTHR33050">
    <property type="entry name" value="REVERSE TRANSCRIPTASE DOMAIN-CONTAINING PROTEIN"/>
    <property type="match status" value="1"/>
</dbReference>
<dbReference type="AlphaFoldDB" id="A0A5J4UE92"/>
<gene>
    <name evidence="2" type="ORF">EZS28_035993</name>
</gene>
<comment type="caution">
    <text evidence="2">The sequence shown here is derived from an EMBL/GenBank/DDBJ whole genome shotgun (WGS) entry which is preliminary data.</text>
</comment>
<evidence type="ECO:0000313" key="3">
    <source>
        <dbReference type="Proteomes" id="UP000324800"/>
    </source>
</evidence>
<dbReference type="InterPro" id="IPR052055">
    <property type="entry name" value="Hepadnavirus_pol/RT"/>
</dbReference>
<dbReference type="PANTHER" id="PTHR33050:SF7">
    <property type="entry name" value="RIBONUCLEASE H"/>
    <property type="match status" value="1"/>
</dbReference>
<dbReference type="SUPFAM" id="SSF56672">
    <property type="entry name" value="DNA/RNA polymerases"/>
    <property type="match status" value="1"/>
</dbReference>
<proteinExistence type="predicted"/>
<dbReference type="InterPro" id="IPR043502">
    <property type="entry name" value="DNA/RNA_pol_sf"/>
</dbReference>
<evidence type="ECO:0000313" key="2">
    <source>
        <dbReference type="EMBL" id="KAA6368480.1"/>
    </source>
</evidence>
<dbReference type="OrthoDB" id="10058156at2759"/>
<reference evidence="2 3" key="1">
    <citation type="submission" date="2019-03" db="EMBL/GenBank/DDBJ databases">
        <title>Single cell metagenomics reveals metabolic interactions within the superorganism composed of flagellate Streblomastix strix and complex community of Bacteroidetes bacteria on its surface.</title>
        <authorList>
            <person name="Treitli S.C."/>
            <person name="Kolisko M."/>
            <person name="Husnik F."/>
            <person name="Keeling P."/>
            <person name="Hampl V."/>
        </authorList>
    </citation>
    <scope>NUCLEOTIDE SEQUENCE [LARGE SCALE GENOMIC DNA]</scope>
    <source>
        <strain evidence="2">ST1C</strain>
    </source>
</reference>
<dbReference type="EMBL" id="SNRW01017303">
    <property type="protein sequence ID" value="KAA6368480.1"/>
    <property type="molecule type" value="Genomic_DNA"/>
</dbReference>